<dbReference type="InterPro" id="IPR016819">
    <property type="entry name" value="RNase_P/MRP_POP5"/>
</dbReference>
<keyword evidence="3 6" id="KW-0819">tRNA processing</keyword>
<dbReference type="EMBL" id="JBJJXI010000128">
    <property type="protein sequence ID" value="KAL3388639.1"/>
    <property type="molecule type" value="Genomic_DNA"/>
</dbReference>
<evidence type="ECO:0000256" key="2">
    <source>
        <dbReference type="ARBA" id="ARBA00022552"/>
    </source>
</evidence>
<dbReference type="Gene3D" id="3.30.70.3250">
    <property type="entry name" value="Ribonuclease P, Pop5 subunit"/>
    <property type="match status" value="1"/>
</dbReference>
<comment type="similarity">
    <text evidence="1 6">Belongs to the eukaryotic/archaeal RNase P protein component 2 family.</text>
</comment>
<dbReference type="Pfam" id="PF01900">
    <property type="entry name" value="RNase_P_Rpp14"/>
    <property type="match status" value="1"/>
</dbReference>
<dbReference type="GO" id="GO:0006364">
    <property type="term" value="P:rRNA processing"/>
    <property type="evidence" value="ECO:0007669"/>
    <property type="project" value="UniProtKB-KW"/>
</dbReference>
<dbReference type="AlphaFoldDB" id="A0ABD2W7J6"/>
<dbReference type="PANTHER" id="PTHR48414:SF1">
    <property type="entry name" value="POP5 HOMOLOG, RIBONUCLEASE P_MRP SUBUNIT"/>
    <property type="match status" value="1"/>
</dbReference>
<proteinExistence type="inferred from homology"/>
<dbReference type="GO" id="GO:1902555">
    <property type="term" value="C:endoribonuclease complex"/>
    <property type="evidence" value="ECO:0007669"/>
    <property type="project" value="UniProtKB-ARBA"/>
</dbReference>
<keyword evidence="4 6" id="KW-0539">Nucleus</keyword>
<dbReference type="PIRSF" id="PIRSF023803">
    <property type="entry name" value="Ribonuclease_P_prd"/>
    <property type="match status" value="1"/>
</dbReference>
<evidence type="ECO:0000256" key="6">
    <source>
        <dbReference type="PIRNR" id="PIRNR023803"/>
    </source>
</evidence>
<comment type="subcellular location">
    <subcellularLocation>
        <location evidence="6">Nucleus</location>
        <location evidence="6">Nucleolus</location>
    </subcellularLocation>
</comment>
<comment type="function">
    <text evidence="6">Component of ribonuclease P, a protein complex that generates mature tRNA molecules by cleaving their 5'-ends.</text>
</comment>
<dbReference type="SUPFAM" id="SSF160350">
    <property type="entry name" value="Rnp2-like"/>
    <property type="match status" value="1"/>
</dbReference>
<evidence type="ECO:0000256" key="3">
    <source>
        <dbReference type="ARBA" id="ARBA00022694"/>
    </source>
</evidence>
<dbReference type="GO" id="GO:1990904">
    <property type="term" value="C:ribonucleoprotein complex"/>
    <property type="evidence" value="ECO:0007669"/>
    <property type="project" value="UniProtKB-ARBA"/>
</dbReference>
<evidence type="ECO:0000256" key="5">
    <source>
        <dbReference type="ARBA" id="ARBA00044198"/>
    </source>
</evidence>
<dbReference type="PANTHER" id="PTHR48414">
    <property type="entry name" value="POP5 HOMOLOG, RIBONUCLEASE P_MRP SUBUNIT"/>
    <property type="match status" value="1"/>
</dbReference>
<accession>A0ABD2W7J6</accession>
<evidence type="ECO:0000313" key="7">
    <source>
        <dbReference type="EMBL" id="KAL3388639.1"/>
    </source>
</evidence>
<dbReference type="InterPro" id="IPR002759">
    <property type="entry name" value="Pop5/Rpp14/Rnp2-like"/>
</dbReference>
<sequence length="181" mass="21064">MVRFKNRIIIFETLKIIVIILVNYHSRYIIVKITEKTKLDQKRPIAWKIKNGAIHDAINKKCSQMYGDLGSASIKAGFTAKYFNAFTRIAFVRSRHGPHEFILKVLPKITEISGKEVHVKILYIGGTLKHCFMYVKNYQEKKMEEIYSDAKTESQKSELEEALMYTMMPSWQDFFNSKAAT</sequence>
<gene>
    <name evidence="7" type="ORF">TKK_016075</name>
</gene>
<organism evidence="7 8">
    <name type="scientific">Trichogramma kaykai</name>
    <dbReference type="NCBI Taxonomy" id="54128"/>
    <lineage>
        <taxon>Eukaryota</taxon>
        <taxon>Metazoa</taxon>
        <taxon>Ecdysozoa</taxon>
        <taxon>Arthropoda</taxon>
        <taxon>Hexapoda</taxon>
        <taxon>Insecta</taxon>
        <taxon>Pterygota</taxon>
        <taxon>Neoptera</taxon>
        <taxon>Endopterygota</taxon>
        <taxon>Hymenoptera</taxon>
        <taxon>Apocrita</taxon>
        <taxon>Proctotrupomorpha</taxon>
        <taxon>Chalcidoidea</taxon>
        <taxon>Trichogrammatidae</taxon>
        <taxon>Trichogramma</taxon>
    </lineage>
</organism>
<evidence type="ECO:0000256" key="4">
    <source>
        <dbReference type="ARBA" id="ARBA00023242"/>
    </source>
</evidence>
<dbReference type="InterPro" id="IPR038085">
    <property type="entry name" value="Rnp2-like_sf"/>
</dbReference>
<evidence type="ECO:0000313" key="8">
    <source>
        <dbReference type="Proteomes" id="UP001627154"/>
    </source>
</evidence>
<keyword evidence="2" id="KW-0698">rRNA processing</keyword>
<reference evidence="7 8" key="1">
    <citation type="journal article" date="2024" name="bioRxiv">
        <title>A reference genome for Trichogramma kaykai: A tiny desert-dwelling parasitoid wasp with competing sex-ratio distorters.</title>
        <authorList>
            <person name="Culotta J."/>
            <person name="Lindsey A.R."/>
        </authorList>
    </citation>
    <scope>NUCLEOTIDE SEQUENCE [LARGE SCALE GENOMIC DNA]</scope>
    <source>
        <strain evidence="7 8">KSX58</strain>
    </source>
</reference>
<dbReference type="GO" id="GO:0005730">
    <property type="term" value="C:nucleolus"/>
    <property type="evidence" value="ECO:0007669"/>
    <property type="project" value="UniProtKB-SubCell"/>
</dbReference>
<name>A0ABD2W7J6_9HYME</name>
<dbReference type="Proteomes" id="UP001627154">
    <property type="component" value="Unassembled WGS sequence"/>
</dbReference>
<protein>
    <recommendedName>
        <fullName evidence="5 6">Ribonuclease P/MRP protein subunit POP5</fullName>
    </recommendedName>
</protein>
<comment type="caution">
    <text evidence="7">The sequence shown here is derived from an EMBL/GenBank/DDBJ whole genome shotgun (WGS) entry which is preliminary data.</text>
</comment>
<dbReference type="GO" id="GO:0008033">
    <property type="term" value="P:tRNA processing"/>
    <property type="evidence" value="ECO:0007669"/>
    <property type="project" value="UniProtKB-KW"/>
</dbReference>
<keyword evidence="8" id="KW-1185">Reference proteome</keyword>
<evidence type="ECO:0000256" key="1">
    <source>
        <dbReference type="ARBA" id="ARBA00010800"/>
    </source>
</evidence>